<dbReference type="AlphaFoldDB" id="A0A2N5XZI2"/>
<name>A0A2N5XZI2_9GAMM</name>
<dbReference type="InterPro" id="IPR036249">
    <property type="entry name" value="Thioredoxin-like_sf"/>
</dbReference>
<comment type="caution">
    <text evidence="2">The sequence shown here is derived from an EMBL/GenBank/DDBJ whole genome shotgun (WGS) entry which is preliminary data.</text>
</comment>
<evidence type="ECO:0000313" key="2">
    <source>
        <dbReference type="EMBL" id="PLW81554.1"/>
    </source>
</evidence>
<dbReference type="SUPFAM" id="SSF52833">
    <property type="entry name" value="Thioredoxin-like"/>
    <property type="match status" value="1"/>
</dbReference>
<gene>
    <name evidence="2" type="ORF">CWI75_15095</name>
</gene>
<dbReference type="EMBL" id="PKLZ01000012">
    <property type="protein sequence ID" value="PLW81554.1"/>
    <property type="molecule type" value="Genomic_DNA"/>
</dbReference>
<dbReference type="InterPro" id="IPR036282">
    <property type="entry name" value="Glutathione-S-Trfase_C_sf"/>
</dbReference>
<accession>A0A2N5XZI2</accession>
<dbReference type="Pfam" id="PF13417">
    <property type="entry name" value="GST_N_3"/>
    <property type="match status" value="1"/>
</dbReference>
<dbReference type="PROSITE" id="PS50404">
    <property type="entry name" value="GST_NTER"/>
    <property type="match status" value="1"/>
</dbReference>
<dbReference type="Gene3D" id="3.40.30.110">
    <property type="match status" value="2"/>
</dbReference>
<keyword evidence="3" id="KW-1185">Reference proteome</keyword>
<organism evidence="2 3">
    <name type="scientific">Kineobactrum sediminis</name>
    <dbReference type="NCBI Taxonomy" id="1905677"/>
    <lineage>
        <taxon>Bacteria</taxon>
        <taxon>Pseudomonadati</taxon>
        <taxon>Pseudomonadota</taxon>
        <taxon>Gammaproteobacteria</taxon>
        <taxon>Cellvibrionales</taxon>
        <taxon>Halieaceae</taxon>
        <taxon>Kineobactrum</taxon>
    </lineage>
</organism>
<dbReference type="SUPFAM" id="SSF47616">
    <property type="entry name" value="GST C-terminal domain-like"/>
    <property type="match status" value="1"/>
</dbReference>
<dbReference type="Proteomes" id="UP000234845">
    <property type="component" value="Unassembled WGS sequence"/>
</dbReference>
<sequence>MELILHHFDASPFAEKIRLVMGFKGLAWRSVTIPMIMPKPDLTALTGGYRKTPVLQIGADIYCDTQCIARELERRFPARTLFPGGSEGLCAALGYWSDTGFFQTGAGLSLGTNTALPSAVLRDRRELFRFLDFNFLSRDLPHLYARFDAHLALLASMLADGREYLLGATPSWADMQGYFPVWMCRGNIRDGESLLAAHTQLEKWEARMAAIGHGEYTELDAESALAVAREHSPATEAEVLPGLMAGLAVGTEVTVTPEDYGAVPVTGELVRLTHEDIALRRRDERAGEVVVHFPRLGYRVEKSV</sequence>
<reference evidence="3" key="1">
    <citation type="submission" date="2017-11" db="EMBL/GenBank/DDBJ databases">
        <title>The draft genome sequence of Chromatocurvus sp. F02.</title>
        <authorList>
            <person name="Du Z.-J."/>
            <person name="Chang Y.-Q."/>
        </authorList>
    </citation>
    <scope>NUCLEOTIDE SEQUENCE [LARGE SCALE GENOMIC DNA]</scope>
    <source>
        <strain evidence="3">F02</strain>
    </source>
</reference>
<evidence type="ECO:0000259" key="1">
    <source>
        <dbReference type="PROSITE" id="PS50404"/>
    </source>
</evidence>
<protein>
    <submittedName>
        <fullName evidence="2">Glutathione S-transferase family protein</fullName>
    </submittedName>
</protein>
<evidence type="ECO:0000313" key="3">
    <source>
        <dbReference type="Proteomes" id="UP000234845"/>
    </source>
</evidence>
<dbReference type="CDD" id="cd00570">
    <property type="entry name" value="GST_N_family"/>
    <property type="match status" value="1"/>
</dbReference>
<dbReference type="RefSeq" id="WP_101522353.1">
    <property type="nucleotide sequence ID" value="NZ_PKLZ01000012.1"/>
</dbReference>
<dbReference type="GO" id="GO:0016740">
    <property type="term" value="F:transferase activity"/>
    <property type="evidence" value="ECO:0007669"/>
    <property type="project" value="UniProtKB-KW"/>
</dbReference>
<dbReference type="OrthoDB" id="5791869at2"/>
<keyword evidence="2" id="KW-0808">Transferase</keyword>
<dbReference type="InterPro" id="IPR004045">
    <property type="entry name" value="Glutathione_S-Trfase_N"/>
</dbReference>
<feature type="domain" description="GST N-terminal" evidence="1">
    <location>
        <begin position="1"/>
        <end position="80"/>
    </location>
</feature>
<proteinExistence type="predicted"/>